<keyword evidence="6 9" id="KW-0812">Transmembrane</keyword>
<evidence type="ECO:0000256" key="5">
    <source>
        <dbReference type="ARBA" id="ARBA00022683"/>
    </source>
</evidence>
<keyword evidence="8 9" id="KW-0472">Membrane</keyword>
<evidence type="ECO:0000256" key="4">
    <source>
        <dbReference type="ARBA" id="ARBA00022597"/>
    </source>
</evidence>
<keyword evidence="4" id="KW-0762">Sugar transport</keyword>
<keyword evidence="7 9" id="KW-1133">Transmembrane helix</keyword>
<evidence type="ECO:0000256" key="7">
    <source>
        <dbReference type="ARBA" id="ARBA00022989"/>
    </source>
</evidence>
<dbReference type="Proteomes" id="UP000811282">
    <property type="component" value="Unassembled WGS sequence"/>
</dbReference>
<name>A0ABS5YBS8_9GAMM</name>
<comment type="caution">
    <text evidence="11">The sequence shown here is derived from an EMBL/GenBank/DDBJ whole genome shotgun (WGS) entry which is preliminary data.</text>
</comment>
<accession>A0ABS5YBS8</accession>
<feature type="transmembrane region" description="Helical" evidence="9">
    <location>
        <begin position="95"/>
        <end position="114"/>
    </location>
</feature>
<feature type="transmembrane region" description="Helical" evidence="9">
    <location>
        <begin position="54"/>
        <end position="75"/>
    </location>
</feature>
<reference evidence="11 12" key="1">
    <citation type="journal article" date="2021" name="Genome Biol. Evol.">
        <title>The evolution of interdependence in a four-way mealybug symbiosis.</title>
        <authorList>
            <person name="Garber A.I."/>
            <person name="Kupper M."/>
            <person name="Laetsch D.R."/>
            <person name="Weldon S.R."/>
            <person name="Ladinsky M.S."/>
            <person name="Bjorkman P.J."/>
            <person name="McCutcheon J.P."/>
        </authorList>
    </citation>
    <scope>NUCLEOTIDE SEQUENCE [LARGE SCALE GENOMIC DNA]</scope>
    <source>
        <strain evidence="11">SOD</strain>
    </source>
</reference>
<keyword evidence="2" id="KW-0813">Transport</keyword>
<evidence type="ECO:0000256" key="2">
    <source>
        <dbReference type="ARBA" id="ARBA00022448"/>
    </source>
</evidence>
<feature type="transmembrane region" description="Helical" evidence="9">
    <location>
        <begin position="310"/>
        <end position="330"/>
    </location>
</feature>
<feature type="transmembrane region" description="Helical" evidence="9">
    <location>
        <begin position="126"/>
        <end position="149"/>
    </location>
</feature>
<keyword evidence="3" id="KW-1003">Cell membrane</keyword>
<evidence type="ECO:0000256" key="1">
    <source>
        <dbReference type="ARBA" id="ARBA00004429"/>
    </source>
</evidence>
<gene>
    <name evidence="11" type="ORF">JZM24_07350</name>
</gene>
<dbReference type="InterPro" id="IPR006327">
    <property type="entry name" value="PTS_IIC_fruc"/>
</dbReference>
<evidence type="ECO:0000256" key="9">
    <source>
        <dbReference type="SAM" id="Phobius"/>
    </source>
</evidence>
<sequence>MTYGIGFKKHMLTGVSYMIPVVVAAGLCMAIAKICGGPFVANATETVPWFINQLGVVAMGLVVPVLTAGIAYSIAERPGIAPGLILGFIALEIKAGFLGGMLAGFLVGYVILAIRRFLKLPSSMQGLMPVLFIPLLSTLVVGLAFYLIVGKPVAIAQAAVIDWMSSLMGGSRMVLGAIIGAMMGFDLGAPVNKSASLFSNAMLAQGIYGPEAAKIVAGMVPPIGVAISVFISRRKCYSQGEIDAAKAAFPLGLCFITEGVLPFAAADPLRVIPACMAGAAAACGLTMLWNVTSTVPHGGIFVIPIMGNPWGFVAVLILCSLITAAVLTILKPVLTATDAQSDAEDEPEIDDFEISIKQ</sequence>
<dbReference type="EMBL" id="JAFJYC010000001">
    <property type="protein sequence ID" value="MBT9432000.1"/>
    <property type="molecule type" value="Genomic_DNA"/>
</dbReference>
<evidence type="ECO:0000256" key="3">
    <source>
        <dbReference type="ARBA" id="ARBA00022475"/>
    </source>
</evidence>
<dbReference type="PANTHER" id="PTHR30505">
    <property type="entry name" value="FRUCTOSE-LIKE PERMEASE"/>
    <property type="match status" value="1"/>
</dbReference>
<protein>
    <submittedName>
        <fullName evidence="11">PTS fructose transporter subunit IIC</fullName>
    </submittedName>
</protein>
<dbReference type="InterPro" id="IPR003352">
    <property type="entry name" value="PTS_EIIC"/>
</dbReference>
<dbReference type="Pfam" id="PF02378">
    <property type="entry name" value="PTS_EIIC"/>
    <property type="match status" value="1"/>
</dbReference>
<feature type="transmembrane region" description="Helical" evidence="9">
    <location>
        <begin position="170"/>
        <end position="192"/>
    </location>
</feature>
<feature type="transmembrane region" description="Helical" evidence="9">
    <location>
        <begin position="271"/>
        <end position="289"/>
    </location>
</feature>
<evidence type="ECO:0000313" key="12">
    <source>
        <dbReference type="Proteomes" id="UP000811282"/>
    </source>
</evidence>
<evidence type="ECO:0000256" key="6">
    <source>
        <dbReference type="ARBA" id="ARBA00022692"/>
    </source>
</evidence>
<proteinExistence type="predicted"/>
<keyword evidence="12" id="KW-1185">Reference proteome</keyword>
<dbReference type="InterPro" id="IPR013014">
    <property type="entry name" value="PTS_EIIC_2"/>
</dbReference>
<evidence type="ECO:0000256" key="8">
    <source>
        <dbReference type="ARBA" id="ARBA00023136"/>
    </source>
</evidence>
<feature type="transmembrane region" description="Helical" evidence="9">
    <location>
        <begin position="12"/>
        <end position="34"/>
    </location>
</feature>
<dbReference type="PANTHER" id="PTHR30505:SF0">
    <property type="entry name" value="FRUCTOSE-LIKE PTS SYSTEM EIIBC COMPONENT-RELATED"/>
    <property type="match status" value="1"/>
</dbReference>
<evidence type="ECO:0000259" key="10">
    <source>
        <dbReference type="PROSITE" id="PS51104"/>
    </source>
</evidence>
<comment type="subcellular location">
    <subcellularLocation>
        <location evidence="1">Cell inner membrane</location>
        <topology evidence="1">Multi-pass membrane protein</topology>
    </subcellularLocation>
</comment>
<feature type="transmembrane region" description="Helical" evidence="9">
    <location>
        <begin position="212"/>
        <end position="232"/>
    </location>
</feature>
<dbReference type="NCBIfam" id="TIGR01427">
    <property type="entry name" value="PTS_IIC_fructo"/>
    <property type="match status" value="1"/>
</dbReference>
<dbReference type="InterPro" id="IPR050864">
    <property type="entry name" value="Bacterial_PTS_Sugar_Transport"/>
</dbReference>
<dbReference type="RefSeq" id="WP_215669191.1">
    <property type="nucleotide sequence ID" value="NZ_JAFJYC010000001.1"/>
</dbReference>
<dbReference type="PROSITE" id="PS51104">
    <property type="entry name" value="PTS_EIIC_TYPE_2"/>
    <property type="match status" value="1"/>
</dbReference>
<organism evidence="11 12">
    <name type="scientific">Candidatus Sodalis endolongispinus</name>
    <dbReference type="NCBI Taxonomy" id="2812662"/>
    <lineage>
        <taxon>Bacteria</taxon>
        <taxon>Pseudomonadati</taxon>
        <taxon>Pseudomonadota</taxon>
        <taxon>Gammaproteobacteria</taxon>
        <taxon>Enterobacterales</taxon>
        <taxon>Bruguierivoracaceae</taxon>
        <taxon>Sodalis</taxon>
    </lineage>
</organism>
<feature type="domain" description="PTS EIIC type-2" evidence="10">
    <location>
        <begin position="7"/>
        <end position="341"/>
    </location>
</feature>
<evidence type="ECO:0000313" key="11">
    <source>
        <dbReference type="EMBL" id="MBT9432000.1"/>
    </source>
</evidence>
<keyword evidence="5" id="KW-0598">Phosphotransferase system</keyword>